<accession>A0ABQ2DXG0</accession>
<evidence type="ECO:0000256" key="8">
    <source>
        <dbReference type="ARBA" id="ARBA00034617"/>
    </source>
</evidence>
<dbReference type="InterPro" id="IPR014016">
    <property type="entry name" value="UvrD-like_ATP-bd"/>
</dbReference>
<gene>
    <name evidence="13" type="ORF">GCM10007173_35910</name>
</gene>
<dbReference type="Pfam" id="PF13361">
    <property type="entry name" value="UvrD_C"/>
    <property type="match status" value="1"/>
</dbReference>
<keyword evidence="4 11" id="KW-0347">Helicase</keyword>
<dbReference type="EMBL" id="BMKX01000013">
    <property type="protein sequence ID" value="GGJ73792.1"/>
    <property type="molecule type" value="Genomic_DNA"/>
</dbReference>
<evidence type="ECO:0000256" key="6">
    <source>
        <dbReference type="ARBA" id="ARBA00023125"/>
    </source>
</evidence>
<keyword evidence="6" id="KW-0238">DNA-binding</keyword>
<reference evidence="14" key="1">
    <citation type="journal article" date="2019" name="Int. J. Syst. Evol. Microbiol.">
        <title>The Global Catalogue of Microorganisms (GCM) 10K type strain sequencing project: providing services to taxonomists for standard genome sequencing and annotation.</title>
        <authorList>
            <consortium name="The Broad Institute Genomics Platform"/>
            <consortium name="The Broad Institute Genome Sequencing Center for Infectious Disease"/>
            <person name="Wu L."/>
            <person name="Ma J."/>
        </authorList>
    </citation>
    <scope>NUCLEOTIDE SEQUENCE [LARGE SCALE GENOMIC DNA]</scope>
    <source>
        <strain evidence="14">CGMCC 1.3685</strain>
    </source>
</reference>
<evidence type="ECO:0000313" key="13">
    <source>
        <dbReference type="EMBL" id="GGJ73792.1"/>
    </source>
</evidence>
<evidence type="ECO:0000256" key="5">
    <source>
        <dbReference type="ARBA" id="ARBA00022840"/>
    </source>
</evidence>
<protein>
    <recommendedName>
        <fullName evidence="9">DNA 3'-5' helicase</fullName>
        <ecNumber evidence="9">5.6.2.4</ecNumber>
    </recommendedName>
</protein>
<dbReference type="GeneID" id="303305916"/>
<keyword evidence="14" id="KW-1185">Reference proteome</keyword>
<evidence type="ECO:0000256" key="3">
    <source>
        <dbReference type="ARBA" id="ARBA00022801"/>
    </source>
</evidence>
<dbReference type="Gene3D" id="1.10.486.10">
    <property type="entry name" value="PCRA, domain 4"/>
    <property type="match status" value="1"/>
</dbReference>
<sequence>MIEIPDYGEAVKYDAQNLLVIAPPGCGKTELLARRAALLIPRLSPNQKILALTFSNKAKSNLTGRLVSVLGVERTRKYVSIHNFHGHAAEIVRAHGRTLGIDPQFNMPDKRTQSDAIAPLLDGLSENVAGDLNRRIEEDLRNAKQRPNSDCQVLEALAAHGITQSAEIESARQESGTIYYDDLLRHAQRLIRVPEIASLYRKHYGAMLVDEFQDLSPQQLDLAIRSCEQSRTFVGDPLQGIYSWTGARPIDVERRLRKICGEPVDLGVSYRSSPRVLGLLNLVSVGLGGQALQPKDPNAWFEEGITVGAKFSTGAEEAAFIERASGHILKKQPSATIGIICRAAWRRKPIDAVFAESSLPSTRWDLAVDDAGIIELINDATTRLGGNPDLAVLKTEVLARIDATDLDTAADVAEALDHLEKLATDAGSIQAALMQFRILDQGDTAIRPGVHLLNAHTGKGQQFDWVFIPGFEQGHVPSFLAKKQSEIAEEHRVLLVMLSRARHGVILSRADSLISKKGQPYSTRVSTWANELRIGLITDQVGLLEHVARMPEQSS</sequence>
<name>A0ABQ2DXG0_9MICC</name>
<dbReference type="SUPFAM" id="SSF52540">
    <property type="entry name" value="P-loop containing nucleoside triphosphate hydrolases"/>
    <property type="match status" value="1"/>
</dbReference>
<dbReference type="InterPro" id="IPR000212">
    <property type="entry name" value="DNA_helicase_UvrD/REP"/>
</dbReference>
<evidence type="ECO:0000259" key="12">
    <source>
        <dbReference type="PROSITE" id="PS51198"/>
    </source>
</evidence>
<keyword evidence="3 11" id="KW-0378">Hydrolase</keyword>
<dbReference type="Proteomes" id="UP000606115">
    <property type="component" value="Unassembled WGS sequence"/>
</dbReference>
<evidence type="ECO:0000256" key="2">
    <source>
        <dbReference type="ARBA" id="ARBA00022741"/>
    </source>
</evidence>
<evidence type="ECO:0000256" key="11">
    <source>
        <dbReference type="PROSITE-ProRule" id="PRU00560"/>
    </source>
</evidence>
<feature type="domain" description="UvrD-like helicase ATP-binding" evidence="12">
    <location>
        <begin position="1"/>
        <end position="273"/>
    </location>
</feature>
<comment type="catalytic activity">
    <reaction evidence="10">
        <text>ATP + H2O = ADP + phosphate + H(+)</text>
        <dbReference type="Rhea" id="RHEA:13065"/>
        <dbReference type="ChEBI" id="CHEBI:15377"/>
        <dbReference type="ChEBI" id="CHEBI:15378"/>
        <dbReference type="ChEBI" id="CHEBI:30616"/>
        <dbReference type="ChEBI" id="CHEBI:43474"/>
        <dbReference type="ChEBI" id="CHEBI:456216"/>
        <dbReference type="EC" id="5.6.2.4"/>
    </reaction>
</comment>
<dbReference type="InterPro" id="IPR013986">
    <property type="entry name" value="DExx_box_DNA_helicase_dom_sf"/>
</dbReference>
<evidence type="ECO:0000256" key="7">
    <source>
        <dbReference type="ARBA" id="ARBA00023235"/>
    </source>
</evidence>
<comment type="caution">
    <text evidence="13">The sequence shown here is derived from an EMBL/GenBank/DDBJ whole genome shotgun (WGS) entry which is preliminary data.</text>
</comment>
<dbReference type="RefSeq" id="WP_188687411.1">
    <property type="nucleotide sequence ID" value="NZ_BMKX01000013.1"/>
</dbReference>
<dbReference type="Pfam" id="PF00580">
    <property type="entry name" value="UvrD-helicase"/>
    <property type="match status" value="1"/>
</dbReference>
<dbReference type="Gene3D" id="3.40.50.300">
    <property type="entry name" value="P-loop containing nucleotide triphosphate hydrolases"/>
    <property type="match status" value="2"/>
</dbReference>
<comment type="similarity">
    <text evidence="1">Belongs to the helicase family. UvrD subfamily.</text>
</comment>
<keyword evidence="5 11" id="KW-0067">ATP-binding</keyword>
<evidence type="ECO:0000313" key="14">
    <source>
        <dbReference type="Proteomes" id="UP000606115"/>
    </source>
</evidence>
<dbReference type="PROSITE" id="PS51198">
    <property type="entry name" value="UVRD_HELICASE_ATP_BIND"/>
    <property type="match status" value="1"/>
</dbReference>
<dbReference type="PANTHER" id="PTHR11070:SF2">
    <property type="entry name" value="ATP-DEPENDENT DNA HELICASE SRS2"/>
    <property type="match status" value="1"/>
</dbReference>
<organism evidence="13 14">
    <name type="scientific">Glutamicibacter ardleyensis</name>
    <dbReference type="NCBI Taxonomy" id="225894"/>
    <lineage>
        <taxon>Bacteria</taxon>
        <taxon>Bacillati</taxon>
        <taxon>Actinomycetota</taxon>
        <taxon>Actinomycetes</taxon>
        <taxon>Micrococcales</taxon>
        <taxon>Micrococcaceae</taxon>
        <taxon>Glutamicibacter</taxon>
    </lineage>
</organism>
<keyword evidence="2 11" id="KW-0547">Nucleotide-binding</keyword>
<comment type="catalytic activity">
    <reaction evidence="8">
        <text>Couples ATP hydrolysis with the unwinding of duplex DNA by translocating in the 3'-5' direction.</text>
        <dbReference type="EC" id="5.6.2.4"/>
    </reaction>
</comment>
<feature type="binding site" evidence="11">
    <location>
        <begin position="22"/>
        <end position="29"/>
    </location>
    <ligand>
        <name>ATP</name>
        <dbReference type="ChEBI" id="CHEBI:30616"/>
    </ligand>
</feature>
<dbReference type="InterPro" id="IPR014017">
    <property type="entry name" value="DNA_helicase_UvrD-like_C"/>
</dbReference>
<keyword evidence="7" id="KW-0413">Isomerase</keyword>
<dbReference type="Gene3D" id="1.10.10.160">
    <property type="match status" value="1"/>
</dbReference>
<dbReference type="InterPro" id="IPR027417">
    <property type="entry name" value="P-loop_NTPase"/>
</dbReference>
<proteinExistence type="inferred from homology"/>
<evidence type="ECO:0000256" key="1">
    <source>
        <dbReference type="ARBA" id="ARBA00009922"/>
    </source>
</evidence>
<evidence type="ECO:0000256" key="10">
    <source>
        <dbReference type="ARBA" id="ARBA00048988"/>
    </source>
</evidence>
<evidence type="ECO:0000256" key="4">
    <source>
        <dbReference type="ARBA" id="ARBA00022806"/>
    </source>
</evidence>
<dbReference type="PANTHER" id="PTHR11070">
    <property type="entry name" value="UVRD / RECB / PCRA DNA HELICASE FAMILY MEMBER"/>
    <property type="match status" value="1"/>
</dbReference>
<evidence type="ECO:0000256" key="9">
    <source>
        <dbReference type="ARBA" id="ARBA00034808"/>
    </source>
</evidence>
<dbReference type="EC" id="5.6.2.4" evidence="9"/>